<dbReference type="Pfam" id="PF03870">
    <property type="entry name" value="RNA_pol_Rpb8"/>
    <property type="match status" value="1"/>
</dbReference>
<dbReference type="EMBL" id="JH604635">
    <property type="protein sequence ID" value="EHY65781.1"/>
    <property type="molecule type" value="Genomic_DNA"/>
</dbReference>
<dbReference type="InterPro" id="IPR012340">
    <property type="entry name" value="NA-bd_OB-fold"/>
</dbReference>
<dbReference type="AlphaFoldDB" id="H8ZCE5"/>
<dbReference type="InterPro" id="IPR005570">
    <property type="entry name" value="RPABC3"/>
</dbReference>
<sequence length="130" mass="14660">MQIFAESFTLSAVDVDGKVFDEVSRGVFTNDGVTLLMDYHTGLFCHKKMDRVNIAIFTEEEDFTEKDIPEKYAYLMGNGVVYQTKTDGNRQIIDISFSGLLVNINVETSRIKVPQAHKRLYIGVEGAKNT</sequence>
<keyword evidence="3" id="KW-1185">Reference proteome</keyword>
<dbReference type="Gene3D" id="2.40.50.140">
    <property type="entry name" value="Nucleic acid-binding proteins"/>
    <property type="match status" value="1"/>
</dbReference>
<dbReference type="EMBL" id="AKIJ01000005">
    <property type="protein sequence ID" value="KFG25436.1"/>
    <property type="molecule type" value="Genomic_DNA"/>
</dbReference>
<dbReference type="Proteomes" id="UP000005622">
    <property type="component" value="Unassembled WGS sequence"/>
</dbReference>
<reference evidence="1" key="1">
    <citation type="submission" date="2011-03" db="EMBL/GenBank/DDBJ databases">
        <title>The Genome Sequence of Nematocida sp1 strain ERTm2.</title>
        <authorList>
            <consortium name="The Broad Institute Genome Sequencing Platform"/>
            <consortium name="The Broad Institute Genome Sequencing Center for Infectious Disease"/>
            <person name="Cuomo C."/>
            <person name="Troemel E."/>
            <person name="Young S.K."/>
            <person name="Zeng Q."/>
            <person name="Gargeya S."/>
            <person name="Fitzgerald M."/>
            <person name="Haas B."/>
            <person name="Abouelleil A."/>
            <person name="Alvarado L."/>
            <person name="Arachchi H.M."/>
            <person name="Berlin A."/>
            <person name="Brown A."/>
            <person name="Chapman S.B."/>
            <person name="Chen Z."/>
            <person name="Dunbar C."/>
            <person name="Freedman E."/>
            <person name="Gearin G."/>
            <person name="Gellesch M."/>
            <person name="Goldberg J."/>
            <person name="Griggs A."/>
            <person name="Gujja S."/>
            <person name="Heilman E.R."/>
            <person name="Heiman D."/>
            <person name="Howarth C."/>
            <person name="Larson L."/>
            <person name="Lui A."/>
            <person name="MacDonald P.J.P."/>
            <person name="Mehta T."/>
            <person name="Montmayeur A."/>
            <person name="Murphy C."/>
            <person name="Neiman D."/>
            <person name="Pearson M."/>
            <person name="Priest M."/>
            <person name="Roberts A."/>
            <person name="Saif S."/>
            <person name="Shea T."/>
            <person name="Shenoy N."/>
            <person name="Sisk P."/>
            <person name="Stolte C."/>
            <person name="Sykes S."/>
            <person name="White J."/>
            <person name="Yandava C."/>
            <person name="Wortman J."/>
            <person name="Nusbaum C."/>
            <person name="Birren B."/>
        </authorList>
    </citation>
    <scope>NUCLEOTIDE SEQUENCE</scope>
    <source>
        <strain evidence="1">ERTm2</strain>
    </source>
</reference>
<dbReference type="STRING" id="944018.H8ZCE5"/>
<dbReference type="GO" id="GO:0006351">
    <property type="term" value="P:DNA-templated transcription"/>
    <property type="evidence" value="ECO:0007669"/>
    <property type="project" value="InterPro"/>
</dbReference>
<reference evidence="2" key="2">
    <citation type="submission" date="2012-10" db="EMBL/GenBank/DDBJ databases">
        <authorList>
            <consortium name="The Broad Institute Genome Sequencing Platform"/>
            <consortium name="The Broad Institute Genome Sequencing Center for Infectious Disease"/>
            <person name="Cuomo C."/>
            <person name="Troemel E."/>
            <person name="Walker B."/>
            <person name="Young S.K."/>
            <person name="Zeng Q."/>
            <person name="Gargeya S."/>
            <person name="Fitzgerald M."/>
            <person name="Haas B."/>
            <person name="Abouelleil A."/>
            <person name="Alvarado L."/>
            <person name="Arachchi H.M."/>
            <person name="Berlin A.M."/>
            <person name="Chapman S.B."/>
            <person name="Goldberg J."/>
            <person name="Griggs A."/>
            <person name="Gujja S."/>
            <person name="Hansen M."/>
            <person name="Howarth C."/>
            <person name="Imamovic A."/>
            <person name="Larimer J."/>
            <person name="McCowan C."/>
            <person name="Murphy C."/>
            <person name="Neiman D."/>
            <person name="Pearson M."/>
            <person name="Priest M."/>
            <person name="Roberts A."/>
            <person name="Saif S."/>
            <person name="Shea T."/>
            <person name="Sisk P."/>
            <person name="Sykes S."/>
            <person name="Wortman J."/>
            <person name="Nusbaum C."/>
            <person name="Birren B."/>
        </authorList>
    </citation>
    <scope>NUCLEOTIDE SEQUENCE</scope>
    <source>
        <strain evidence="2">ERTm6</strain>
    </source>
</reference>
<gene>
    <name evidence="1" type="ORF">NERG_01388</name>
    <name evidence="2" type="ORF">NESG_02210</name>
</gene>
<evidence type="ECO:0000313" key="3">
    <source>
        <dbReference type="Proteomes" id="UP000054524"/>
    </source>
</evidence>
<dbReference type="GO" id="GO:0003899">
    <property type="term" value="F:DNA-directed RNA polymerase activity"/>
    <property type="evidence" value="ECO:0007669"/>
    <property type="project" value="InterPro"/>
</dbReference>
<dbReference type="SUPFAM" id="SSF50249">
    <property type="entry name" value="Nucleic acid-binding proteins"/>
    <property type="match status" value="1"/>
</dbReference>
<dbReference type="Proteomes" id="UP000054524">
    <property type="component" value="Unassembled WGS sequence"/>
</dbReference>
<proteinExistence type="predicted"/>
<dbReference type="OrthoDB" id="20018at2759"/>
<evidence type="ECO:0000313" key="1">
    <source>
        <dbReference type="EMBL" id="EHY65781.1"/>
    </source>
</evidence>
<accession>H8ZCE5</accession>
<dbReference type="HOGENOM" id="CLU_1938714_0_0_1"/>
<dbReference type="SMART" id="SM00658">
    <property type="entry name" value="RPOL8c"/>
    <property type="match status" value="1"/>
</dbReference>
<evidence type="ECO:0000313" key="2">
    <source>
        <dbReference type="EMBL" id="KFG25436.1"/>
    </source>
</evidence>
<accession>A0A086IZW8</accession>
<protein>
    <submittedName>
        <fullName evidence="1">Uncharacterized protein</fullName>
    </submittedName>
</protein>
<name>H8ZCE5_NEMA1</name>
<reference evidence="2 3" key="3">
    <citation type="journal article" date="2014" name="Genome Announc.">
        <title>Genome Sequence of the Microsporidian Species Nematocida sp1 Strain ERTm6 (ATCC PRA-372).</title>
        <authorList>
            <person name="Bakowski M.A."/>
            <person name="Priest M."/>
            <person name="Young S."/>
            <person name="Cuomo C.A."/>
            <person name="Troemel E.R."/>
        </authorList>
    </citation>
    <scope>NUCLEOTIDE SEQUENCE [LARGE SCALE GENOMIC DNA]</scope>
    <source>
        <strain evidence="2 3">ERTm6</strain>
    </source>
</reference>
<organism evidence="1">
    <name type="scientific">Nematocida ausubeli (strain ATCC PRA-371 / ERTm2)</name>
    <name type="common">Nematode killer fungus</name>
    <dbReference type="NCBI Taxonomy" id="1913371"/>
    <lineage>
        <taxon>Eukaryota</taxon>
        <taxon>Fungi</taxon>
        <taxon>Fungi incertae sedis</taxon>
        <taxon>Microsporidia</taxon>
        <taxon>Nematocida</taxon>
    </lineage>
</organism>